<protein>
    <recommendedName>
        <fullName evidence="1">Heterokaryon incompatibility domain-containing protein</fullName>
    </recommendedName>
</protein>
<dbReference type="Proteomes" id="UP000179179">
    <property type="component" value="Unassembled WGS sequence"/>
</dbReference>
<comment type="caution">
    <text evidence="2">The sequence shown here is derived from an EMBL/GenBank/DDBJ whole genome shotgun (WGS) entry which is preliminary data.</text>
</comment>
<dbReference type="OrthoDB" id="4850726at2759"/>
<keyword evidence="3" id="KW-1185">Reference proteome</keyword>
<dbReference type="AlphaFoldDB" id="A0A1F7ZNM6"/>
<reference evidence="2 3" key="1">
    <citation type="journal article" date="2016" name="Genome Biol. Evol.">
        <title>Draft genome sequence of an aflatoxigenic Aspergillus species, A. bombycis.</title>
        <authorList>
            <person name="Moore G.G."/>
            <person name="Mack B.M."/>
            <person name="Beltz S.B."/>
            <person name="Gilbert M.K."/>
        </authorList>
    </citation>
    <scope>NUCLEOTIDE SEQUENCE [LARGE SCALE GENOMIC DNA]</scope>
    <source>
        <strain evidence="3">NRRL 26010</strain>
    </source>
</reference>
<organism evidence="2 3">
    <name type="scientific">Aspergillus bombycis</name>
    <dbReference type="NCBI Taxonomy" id="109264"/>
    <lineage>
        <taxon>Eukaryota</taxon>
        <taxon>Fungi</taxon>
        <taxon>Dikarya</taxon>
        <taxon>Ascomycota</taxon>
        <taxon>Pezizomycotina</taxon>
        <taxon>Eurotiomycetes</taxon>
        <taxon>Eurotiomycetidae</taxon>
        <taxon>Eurotiales</taxon>
        <taxon>Aspergillaceae</taxon>
        <taxon>Aspergillus</taxon>
    </lineage>
</organism>
<evidence type="ECO:0000313" key="3">
    <source>
        <dbReference type="Proteomes" id="UP000179179"/>
    </source>
</evidence>
<name>A0A1F7ZNM6_9EURO</name>
<dbReference type="PANTHER" id="PTHR24148:SF73">
    <property type="entry name" value="HET DOMAIN PROTEIN (AFU_ORTHOLOGUE AFUA_8G01020)"/>
    <property type="match status" value="1"/>
</dbReference>
<sequence>MITVALAEVKHEYHALSYTWGDDLPSKPISINNYTVLVSEKQHDMPLRYQDMVENDPREEFRMSLPLWVDAICINQEDIPEKGSQVGMMGLIYESTYLVLAWIGSAADDSDYAVGGIAALSWEIITAAQQDQERLAAIRPEHKHLWQNDGSESWERFCDVAPRHARVALSAACGSRVMGLDKHRYWTEGFKVVYILRFRPYQASNWGPQKHGSSARTWVRLLDWTQSRQASESRDKLFSMNALASGGIKPDYTLSSEDVYTQFTAQVVLETGRLDLPWYAGHGALAESKEAIAEHPLFLPSWVPNWDAFSKDPKRVMVFSHDVTPYGECHRLAPRARPHSVSGCALNAYGVQCDNVSKCHRFHGDQSKFMLFWLEHAGKAQDSRRYVTGIPILQAMARLLLLDLDPETEFINNLSCEPRQLVKAVVHASGMFTTDSRSVLEDYGLTNPSSMATYLDQDSCTEDLWQDYLSAIYQAVANSCATLALAGRNLTYRLDTSFFTTNSGYLRCGPLNMRKEDSIPILFGYPRPVVLRRVDSHYIYI</sequence>
<proteinExistence type="predicted"/>
<dbReference type="STRING" id="109264.A0A1F7ZNM6"/>
<evidence type="ECO:0000313" key="2">
    <source>
        <dbReference type="EMBL" id="OGM41060.1"/>
    </source>
</evidence>
<dbReference type="EMBL" id="LYCR01000122">
    <property type="protein sequence ID" value="OGM41060.1"/>
    <property type="molecule type" value="Genomic_DNA"/>
</dbReference>
<evidence type="ECO:0000259" key="1">
    <source>
        <dbReference type="Pfam" id="PF06985"/>
    </source>
</evidence>
<gene>
    <name evidence="2" type="ORF">ABOM_010244</name>
</gene>
<accession>A0A1F7ZNM6</accession>
<dbReference type="RefSeq" id="XP_022384777.1">
    <property type="nucleotide sequence ID" value="XM_022537372.1"/>
</dbReference>
<dbReference type="InterPro" id="IPR052895">
    <property type="entry name" value="HetReg/Transcr_Mod"/>
</dbReference>
<dbReference type="Pfam" id="PF06985">
    <property type="entry name" value="HET"/>
    <property type="match status" value="1"/>
</dbReference>
<dbReference type="GeneID" id="34453634"/>
<dbReference type="PANTHER" id="PTHR24148">
    <property type="entry name" value="ANKYRIN REPEAT DOMAIN-CONTAINING PROTEIN 39 HOMOLOG-RELATED"/>
    <property type="match status" value="1"/>
</dbReference>
<feature type="domain" description="Heterokaryon incompatibility" evidence="1">
    <location>
        <begin position="13"/>
        <end position="136"/>
    </location>
</feature>
<dbReference type="InterPro" id="IPR010730">
    <property type="entry name" value="HET"/>
</dbReference>